<evidence type="ECO:0000313" key="2">
    <source>
        <dbReference type="EnsemblPlants" id="PAC:32962824.CDS.1"/>
    </source>
</evidence>
<gene>
    <name evidence="1" type="ORF">PHYPA_018193</name>
</gene>
<dbReference type="EMBL" id="ABEU02000014">
    <property type="protein sequence ID" value="PNR40790.1"/>
    <property type="molecule type" value="Genomic_DNA"/>
</dbReference>
<reference evidence="2" key="3">
    <citation type="submission" date="2020-12" db="UniProtKB">
        <authorList>
            <consortium name="EnsemblPlants"/>
        </authorList>
    </citation>
    <scope>IDENTIFICATION</scope>
</reference>
<protein>
    <submittedName>
        <fullName evidence="1 2">Uncharacterized protein</fullName>
    </submittedName>
</protein>
<proteinExistence type="predicted"/>
<dbReference type="EnsemblPlants" id="Pp3c14_8230V3.1">
    <property type="protein sequence ID" value="PAC:32962824.CDS.1"/>
    <property type="gene ID" value="Pp3c14_8230"/>
</dbReference>
<accession>A0A2K1JGV1</accession>
<dbReference type="EnsemblPlants" id="Pp3c14_8230V3.2">
    <property type="protein sequence ID" value="PAC:32962825.CDS.1"/>
    <property type="gene ID" value="Pp3c14_8230"/>
</dbReference>
<dbReference type="AlphaFoldDB" id="A0A2K1JGV1"/>
<evidence type="ECO:0000313" key="3">
    <source>
        <dbReference type="Proteomes" id="UP000006727"/>
    </source>
</evidence>
<dbReference type="InParanoid" id="A0A2K1JGV1"/>
<dbReference type="Gramene" id="Pp3c14_8230V3.2">
    <property type="protein sequence ID" value="PAC:32962825.CDS.1"/>
    <property type="gene ID" value="Pp3c14_8230"/>
</dbReference>
<reference evidence="1 3" key="2">
    <citation type="journal article" date="2018" name="Plant J.">
        <title>The Physcomitrella patens chromosome-scale assembly reveals moss genome structure and evolution.</title>
        <authorList>
            <person name="Lang D."/>
            <person name="Ullrich K.K."/>
            <person name="Murat F."/>
            <person name="Fuchs J."/>
            <person name="Jenkins J."/>
            <person name="Haas F.B."/>
            <person name="Piednoel M."/>
            <person name="Gundlach H."/>
            <person name="Van Bel M."/>
            <person name="Meyberg R."/>
            <person name="Vives C."/>
            <person name="Morata J."/>
            <person name="Symeonidi A."/>
            <person name="Hiss M."/>
            <person name="Muchero W."/>
            <person name="Kamisugi Y."/>
            <person name="Saleh O."/>
            <person name="Blanc G."/>
            <person name="Decker E.L."/>
            <person name="van Gessel N."/>
            <person name="Grimwood J."/>
            <person name="Hayes R.D."/>
            <person name="Graham S.W."/>
            <person name="Gunter L.E."/>
            <person name="McDaniel S.F."/>
            <person name="Hoernstein S.N.W."/>
            <person name="Larsson A."/>
            <person name="Li F.W."/>
            <person name="Perroud P.F."/>
            <person name="Phillips J."/>
            <person name="Ranjan P."/>
            <person name="Rokshar D.S."/>
            <person name="Rothfels C.J."/>
            <person name="Schneider L."/>
            <person name="Shu S."/>
            <person name="Stevenson D.W."/>
            <person name="Thummler F."/>
            <person name="Tillich M."/>
            <person name="Villarreal Aguilar J.C."/>
            <person name="Widiez T."/>
            <person name="Wong G.K."/>
            <person name="Wymore A."/>
            <person name="Zhang Y."/>
            <person name="Zimmer A.D."/>
            <person name="Quatrano R.S."/>
            <person name="Mayer K.F.X."/>
            <person name="Goodstein D."/>
            <person name="Casacuberta J.M."/>
            <person name="Vandepoele K."/>
            <person name="Reski R."/>
            <person name="Cuming A.C."/>
            <person name="Tuskan G.A."/>
            <person name="Maumus F."/>
            <person name="Salse J."/>
            <person name="Schmutz J."/>
            <person name="Rensing S.A."/>
        </authorList>
    </citation>
    <scope>NUCLEOTIDE SEQUENCE [LARGE SCALE GENOMIC DNA]</scope>
    <source>
        <strain evidence="2 3">cv. Gransden 2004</strain>
    </source>
</reference>
<dbReference type="Proteomes" id="UP000006727">
    <property type="component" value="Chromosome 14"/>
</dbReference>
<sequence>MVLPRSRCLVPQAHEGHLSLEGVYCRVRVVKILKGPQQQPVFFFYGPVAELCWDPHKLCWPSPKGPVPFFGYTAKLGRERLRAKHIIPGPVRTKWQGILHGDFCLRWNTAWIKHRISKEAGLLWL</sequence>
<name>A0A2K1JGV1_PHYPA</name>
<evidence type="ECO:0000313" key="1">
    <source>
        <dbReference type="EMBL" id="PNR40790.1"/>
    </source>
</evidence>
<keyword evidence="3" id="KW-1185">Reference proteome</keyword>
<organism evidence="1">
    <name type="scientific">Physcomitrium patens</name>
    <name type="common">Spreading-leaved earth moss</name>
    <name type="synonym">Physcomitrella patens</name>
    <dbReference type="NCBI Taxonomy" id="3218"/>
    <lineage>
        <taxon>Eukaryota</taxon>
        <taxon>Viridiplantae</taxon>
        <taxon>Streptophyta</taxon>
        <taxon>Embryophyta</taxon>
        <taxon>Bryophyta</taxon>
        <taxon>Bryophytina</taxon>
        <taxon>Bryopsida</taxon>
        <taxon>Funariidae</taxon>
        <taxon>Funariales</taxon>
        <taxon>Funariaceae</taxon>
        <taxon>Physcomitrium</taxon>
    </lineage>
</organism>
<dbReference type="Gramene" id="Pp3c14_8230V3.1">
    <property type="protein sequence ID" value="PAC:32962824.CDS.1"/>
    <property type="gene ID" value="Pp3c14_8230"/>
</dbReference>
<reference evidence="1 3" key="1">
    <citation type="journal article" date="2008" name="Science">
        <title>The Physcomitrella genome reveals evolutionary insights into the conquest of land by plants.</title>
        <authorList>
            <person name="Rensing S."/>
            <person name="Lang D."/>
            <person name="Zimmer A."/>
            <person name="Terry A."/>
            <person name="Salamov A."/>
            <person name="Shapiro H."/>
            <person name="Nishiyama T."/>
            <person name="Perroud P.-F."/>
            <person name="Lindquist E."/>
            <person name="Kamisugi Y."/>
            <person name="Tanahashi T."/>
            <person name="Sakakibara K."/>
            <person name="Fujita T."/>
            <person name="Oishi K."/>
            <person name="Shin-I T."/>
            <person name="Kuroki Y."/>
            <person name="Toyoda A."/>
            <person name="Suzuki Y."/>
            <person name="Hashimoto A."/>
            <person name="Yamaguchi K."/>
            <person name="Sugano A."/>
            <person name="Kohara Y."/>
            <person name="Fujiyama A."/>
            <person name="Anterola A."/>
            <person name="Aoki S."/>
            <person name="Ashton N."/>
            <person name="Barbazuk W.B."/>
            <person name="Barker E."/>
            <person name="Bennetzen J."/>
            <person name="Bezanilla M."/>
            <person name="Blankenship R."/>
            <person name="Cho S.H."/>
            <person name="Dutcher S."/>
            <person name="Estelle M."/>
            <person name="Fawcett J.A."/>
            <person name="Gundlach H."/>
            <person name="Hanada K."/>
            <person name="Heyl A."/>
            <person name="Hicks K.A."/>
            <person name="Hugh J."/>
            <person name="Lohr M."/>
            <person name="Mayer K."/>
            <person name="Melkozernov A."/>
            <person name="Murata T."/>
            <person name="Nelson D."/>
            <person name="Pils B."/>
            <person name="Prigge M."/>
            <person name="Reiss B."/>
            <person name="Renner T."/>
            <person name="Rombauts S."/>
            <person name="Rushton P."/>
            <person name="Sanderfoot A."/>
            <person name="Schween G."/>
            <person name="Shiu S.-H."/>
            <person name="Stueber K."/>
            <person name="Theodoulou F.L."/>
            <person name="Tu H."/>
            <person name="Van de Peer Y."/>
            <person name="Verrier P.J."/>
            <person name="Waters E."/>
            <person name="Wood A."/>
            <person name="Yang L."/>
            <person name="Cove D."/>
            <person name="Cuming A."/>
            <person name="Hasebe M."/>
            <person name="Lucas S."/>
            <person name="Mishler D.B."/>
            <person name="Reski R."/>
            <person name="Grigoriev I."/>
            <person name="Quatrano R.S."/>
            <person name="Boore J.L."/>
        </authorList>
    </citation>
    <scope>NUCLEOTIDE SEQUENCE [LARGE SCALE GENOMIC DNA]</scope>
    <source>
        <strain evidence="2 3">cv. Gransden 2004</strain>
    </source>
</reference>